<dbReference type="EMBL" id="JAUCMV010000004">
    <property type="protein sequence ID" value="KAK0404700.1"/>
    <property type="molecule type" value="Genomic_DNA"/>
</dbReference>
<dbReference type="InterPro" id="IPR000719">
    <property type="entry name" value="Prot_kinase_dom"/>
</dbReference>
<evidence type="ECO:0000256" key="1">
    <source>
        <dbReference type="SAM" id="MobiDB-lite"/>
    </source>
</evidence>
<dbReference type="GO" id="GO:0005524">
    <property type="term" value="F:ATP binding"/>
    <property type="evidence" value="ECO:0007669"/>
    <property type="project" value="InterPro"/>
</dbReference>
<dbReference type="PANTHER" id="PTHR22961:SF13">
    <property type="entry name" value="TRIBBLES"/>
    <property type="match status" value="1"/>
</dbReference>
<feature type="domain" description="Protein kinase" evidence="2">
    <location>
        <begin position="156"/>
        <end position="468"/>
    </location>
</feature>
<organism evidence="3 4">
    <name type="scientific">Steinernema hermaphroditum</name>
    <dbReference type="NCBI Taxonomy" id="289476"/>
    <lineage>
        <taxon>Eukaryota</taxon>
        <taxon>Metazoa</taxon>
        <taxon>Ecdysozoa</taxon>
        <taxon>Nematoda</taxon>
        <taxon>Chromadorea</taxon>
        <taxon>Rhabditida</taxon>
        <taxon>Tylenchina</taxon>
        <taxon>Panagrolaimomorpha</taxon>
        <taxon>Strongyloidoidea</taxon>
        <taxon>Steinernematidae</taxon>
        <taxon>Steinernema</taxon>
    </lineage>
</organism>
<feature type="region of interest" description="Disordered" evidence="1">
    <location>
        <begin position="549"/>
        <end position="568"/>
    </location>
</feature>
<accession>A0AA39HFQ8</accession>
<evidence type="ECO:0000313" key="4">
    <source>
        <dbReference type="Proteomes" id="UP001175271"/>
    </source>
</evidence>
<feature type="region of interest" description="Disordered" evidence="1">
    <location>
        <begin position="81"/>
        <end position="190"/>
    </location>
</feature>
<feature type="compositionally biased region" description="Low complexity" evidence="1">
    <location>
        <begin position="549"/>
        <end position="562"/>
    </location>
</feature>
<dbReference type="PANTHER" id="PTHR22961">
    <property type="entry name" value="SER/THR PROTEIN KINASE-TRB"/>
    <property type="match status" value="1"/>
</dbReference>
<dbReference type="Gene3D" id="1.10.510.10">
    <property type="entry name" value="Transferase(Phosphotransferase) domain 1"/>
    <property type="match status" value="1"/>
</dbReference>
<dbReference type="GO" id="GO:0004672">
    <property type="term" value="F:protein kinase activity"/>
    <property type="evidence" value="ECO:0007669"/>
    <property type="project" value="InterPro"/>
</dbReference>
<dbReference type="GO" id="GO:0031434">
    <property type="term" value="F:mitogen-activated protein kinase kinase binding"/>
    <property type="evidence" value="ECO:0007669"/>
    <property type="project" value="TreeGrafter"/>
</dbReference>
<feature type="compositionally biased region" description="Polar residues" evidence="1">
    <location>
        <begin position="135"/>
        <end position="149"/>
    </location>
</feature>
<dbReference type="InterPro" id="IPR024104">
    <property type="entry name" value="Tribbles/Ser_Thr_kinase_40"/>
</dbReference>
<dbReference type="Pfam" id="PF00069">
    <property type="entry name" value="Pkinase"/>
    <property type="match status" value="1"/>
</dbReference>
<dbReference type="GO" id="GO:0005634">
    <property type="term" value="C:nucleus"/>
    <property type="evidence" value="ECO:0007669"/>
    <property type="project" value="TreeGrafter"/>
</dbReference>
<feature type="compositionally biased region" description="Low complexity" evidence="1">
    <location>
        <begin position="81"/>
        <end position="112"/>
    </location>
</feature>
<reference evidence="3" key="1">
    <citation type="submission" date="2023-06" db="EMBL/GenBank/DDBJ databases">
        <title>Genomic analysis of the entomopathogenic nematode Steinernema hermaphroditum.</title>
        <authorList>
            <person name="Schwarz E.M."/>
            <person name="Heppert J.K."/>
            <person name="Baniya A."/>
            <person name="Schwartz H.T."/>
            <person name="Tan C.-H."/>
            <person name="Antoshechkin I."/>
            <person name="Sternberg P.W."/>
            <person name="Goodrich-Blair H."/>
            <person name="Dillman A.R."/>
        </authorList>
    </citation>
    <scope>NUCLEOTIDE SEQUENCE</scope>
    <source>
        <strain evidence="3">PS9179</strain>
        <tissue evidence="3">Whole animal</tissue>
    </source>
</reference>
<dbReference type="SUPFAM" id="SSF56112">
    <property type="entry name" value="Protein kinase-like (PK-like)"/>
    <property type="match status" value="1"/>
</dbReference>
<gene>
    <name evidence="3" type="ORF">QR680_017581</name>
</gene>
<dbReference type="GO" id="GO:0032436">
    <property type="term" value="P:positive regulation of proteasomal ubiquitin-dependent protein catabolic process"/>
    <property type="evidence" value="ECO:0007669"/>
    <property type="project" value="TreeGrafter"/>
</dbReference>
<dbReference type="SMART" id="SM00220">
    <property type="entry name" value="S_TKc"/>
    <property type="match status" value="1"/>
</dbReference>
<feature type="compositionally biased region" description="Low complexity" evidence="1">
    <location>
        <begin position="179"/>
        <end position="190"/>
    </location>
</feature>
<evidence type="ECO:0000313" key="3">
    <source>
        <dbReference type="EMBL" id="KAK0404700.1"/>
    </source>
</evidence>
<dbReference type="PROSITE" id="PS50011">
    <property type="entry name" value="PROTEIN_KINASE_DOM"/>
    <property type="match status" value="1"/>
</dbReference>
<dbReference type="Proteomes" id="UP001175271">
    <property type="component" value="Unassembled WGS sequence"/>
</dbReference>
<comment type="caution">
    <text evidence="3">The sequence shown here is derived from an EMBL/GenBank/DDBJ whole genome shotgun (WGS) entry which is preliminary data.</text>
</comment>
<feature type="compositionally biased region" description="Low complexity" evidence="1">
    <location>
        <begin position="160"/>
        <end position="169"/>
    </location>
</feature>
<proteinExistence type="predicted"/>
<name>A0AA39HFQ8_9BILA</name>
<keyword evidence="4" id="KW-1185">Reference proteome</keyword>
<dbReference type="AlphaFoldDB" id="A0AA39HFQ8"/>
<protein>
    <recommendedName>
        <fullName evidence="2">Protein kinase domain-containing protein</fullName>
    </recommendedName>
</protein>
<evidence type="ECO:0000259" key="2">
    <source>
        <dbReference type="PROSITE" id="PS50011"/>
    </source>
</evidence>
<sequence length="568" mass="62961">MFDTSLVCQLSTIHRGVHKSNSPGVSQGPYPAALFVRSPKSFCRPVGYTARCYFTIGESIEIEPRMSLIATFDDASIASTSSVSSDSSLSPDDSLPSTVPSRVPSSSRASALSRKRRAANVLPNIGFDGDASRRAPSSVNSPADGLSSQESDDGSKRLRSSQGSDSSRSVDQIAQLECSQGSVSSSSPVSGSKKIEHIVEGYEIFPVGKEFTAIHTETKAVMQVIVFNTGNECAQYQRVVSRLNEAERFSNRTASDIQRMREMIIPKGCDFRKSEVNGRFYLFCPMYHASLHALAQRKRPPSGNEEQIQKLFRQIVELVAFCHEIGINMRDLKLRKFVAVDKDFNTLRLNSVLDLIVYDDPSNDMIRDRQGCPAYVAPEILSIDNAEYAGRPADMWALGVLLYVLLTGRYPFYDATPQLLFQRIKIGRFQVPPSACVSPEAKQIFHVLLKTDPNERPTAQELLTMPWFQGLRDPEVSRLHSWALDAFAAIQDVAGFNLAAAAGARRQLQELLRPYRARHLRDEDHIVPRAIPRRGDRLHDSLLGYSLRSAVPSRSGSPAASPRSRRPP</sequence>
<dbReference type="InterPro" id="IPR011009">
    <property type="entry name" value="Kinase-like_dom_sf"/>
</dbReference>